<name>A0A5P9WB52_PSEAI</name>
<evidence type="ECO:0008006" key="2">
    <source>
        <dbReference type="Google" id="ProtNLM"/>
    </source>
</evidence>
<gene>
    <name evidence="1" type="ORF">pNK546KPC_0466</name>
</gene>
<reference evidence="1" key="1">
    <citation type="submission" date="2019-09" db="EMBL/GenBank/DDBJ databases">
        <authorList>
            <person name="Li Z."/>
        </authorList>
    </citation>
    <scope>NUCLEOTIDE SEQUENCE</scope>
    <source>
        <strain evidence="1">PAB546</strain>
        <plasmid evidence="1">pNK546-KPC</plasmid>
    </source>
</reference>
<keyword evidence="1" id="KW-0614">Plasmid</keyword>
<sequence>MNFKKPKKPVLIEAALFLLEHQSREDVILEPWREALRRLQAGDVESAAEVAARAYHNGASLEDRRGVIDLISQVAIENKTHGHWFESLLLLAAEGGLSSCAYNVGLLILERAKTANDHALAHRYFTQAATNATDAATKASALVNSCEPIRDGLITGRPDWQRAVEIYEQAAELNLAVGMFNAGNVSCWLKDKGQFAYAARAVKWFTHLINRVDTGGTFVDLGGDAEVHQVYQMAKSRLAELHALNQVEVVDVDLILAAAKAEPDSERAAWLLSRAYEFRLRRTAVQAKPAAWENWLSVLSLLGWELDAEPVPMDLGPGSGDSRVLTFKRDQGAPLALAVVDLDEIENNGGVYRLVKLANNVKAVHPGPCLTIGAKGLFVQIDKADGHSSYTVFVSTNSEGVISLIPIWPGATTDDVAKLVDVQGPKYAANNTDEGNTIAILVNALGTGTPVDGKSFPEAIYVNVGGFFNSPVLTVEQARSLGCELPAKDLADALAGVKAYFRENAQRQRRYLGHQ</sequence>
<geneLocation type="plasmid" evidence="1">
    <name>pNK546-KPC</name>
</geneLocation>
<accession>A0A5P9WB52</accession>
<organism evidence="1">
    <name type="scientific">Pseudomonas aeruginosa</name>
    <dbReference type="NCBI Taxonomy" id="287"/>
    <lineage>
        <taxon>Bacteria</taxon>
        <taxon>Pseudomonadati</taxon>
        <taxon>Pseudomonadota</taxon>
        <taxon>Gammaproteobacteria</taxon>
        <taxon>Pseudomonadales</taxon>
        <taxon>Pseudomonadaceae</taxon>
        <taxon>Pseudomonas</taxon>
    </lineage>
</organism>
<dbReference type="AlphaFoldDB" id="A0A5P9WB52"/>
<dbReference type="SUPFAM" id="SSF81901">
    <property type="entry name" value="HCP-like"/>
    <property type="match status" value="1"/>
</dbReference>
<dbReference type="RefSeq" id="WP_021018579.1">
    <property type="nucleotide sequence ID" value="NZ_CP064404.1"/>
</dbReference>
<dbReference type="Gene3D" id="1.25.40.10">
    <property type="entry name" value="Tetratricopeptide repeat domain"/>
    <property type="match status" value="1"/>
</dbReference>
<dbReference type="EMBL" id="MN433457">
    <property type="protein sequence ID" value="QFX78676.1"/>
    <property type="molecule type" value="Genomic_DNA"/>
</dbReference>
<proteinExistence type="predicted"/>
<protein>
    <recommendedName>
        <fullName evidence="2">Sel1 repeat family protein</fullName>
    </recommendedName>
</protein>
<evidence type="ECO:0000313" key="1">
    <source>
        <dbReference type="EMBL" id="QFX78676.1"/>
    </source>
</evidence>
<dbReference type="InterPro" id="IPR011990">
    <property type="entry name" value="TPR-like_helical_dom_sf"/>
</dbReference>